<name>A0AAU7ZXA7_9BACT</name>
<proteinExistence type="predicted"/>
<gene>
    <name evidence="1" type="ORF">RBB77_23335</name>
</gene>
<dbReference type="AlphaFoldDB" id="A0AAU7ZXA7"/>
<evidence type="ECO:0000313" key="1">
    <source>
        <dbReference type="EMBL" id="XCB35665.1"/>
    </source>
</evidence>
<accession>A0AAU7ZXA7</accession>
<reference evidence="1" key="1">
    <citation type="submission" date="2023-08" db="EMBL/GenBank/DDBJ databases">
        <authorList>
            <person name="Messyasz A."/>
            <person name="Mannisto M.K."/>
            <person name="Kerkhof L.J."/>
            <person name="Haggblom M."/>
        </authorList>
    </citation>
    <scope>NUCLEOTIDE SEQUENCE</scope>
    <source>
        <strain evidence="1">X5P6</strain>
        <plasmid evidence="1">unnamed</plasmid>
    </source>
</reference>
<geneLocation type="plasmid" evidence="1">
    <name>unnamed</name>
</geneLocation>
<dbReference type="RefSeq" id="WP_353067747.1">
    <property type="nucleotide sequence ID" value="NZ_CP132943.1"/>
</dbReference>
<keyword evidence="1" id="KW-0614">Plasmid</keyword>
<dbReference type="KEGG" id="tpsc:RBB77_23335"/>
<sequence length="178" mass="19969">MDERELTLENKKLDLQAKGLRLEQSKARWTAATVIISVVSAAGSIAYNAWSAHETAQDQFATKLVEITFANDHADVGIQKANAMAYLLGKRLPSDLREKMSDPESFRKELAKRFVAPSGVLLSGDISSDEQKDLLRMYVAANPKDRQTVVKSWKAMFPPDQMWVDAFVSNLQKPEQQK</sequence>
<protein>
    <submittedName>
        <fullName evidence="1">Uncharacterized protein</fullName>
    </submittedName>
</protein>
<reference evidence="1" key="2">
    <citation type="journal article" date="2024" name="Environ. Microbiol.">
        <title>Genome analysis and description of Tunturibacter gen. nov. expands the diversity of Terriglobia in tundra soils.</title>
        <authorList>
            <person name="Messyasz A."/>
            <person name="Mannisto M.K."/>
            <person name="Kerkhof L.J."/>
            <person name="Haggblom M.M."/>
        </authorList>
    </citation>
    <scope>NUCLEOTIDE SEQUENCE</scope>
    <source>
        <strain evidence="1">X5P6</strain>
    </source>
</reference>
<organism evidence="1">
    <name type="scientific">Tunturiibacter psychrotolerans</name>
    <dbReference type="NCBI Taxonomy" id="3069686"/>
    <lineage>
        <taxon>Bacteria</taxon>
        <taxon>Pseudomonadati</taxon>
        <taxon>Acidobacteriota</taxon>
        <taxon>Terriglobia</taxon>
        <taxon>Terriglobales</taxon>
        <taxon>Acidobacteriaceae</taxon>
        <taxon>Tunturiibacter</taxon>
    </lineage>
</organism>
<dbReference type="EMBL" id="CP132943">
    <property type="protein sequence ID" value="XCB35665.1"/>
    <property type="molecule type" value="Genomic_DNA"/>
</dbReference>